<evidence type="ECO:0000256" key="7">
    <source>
        <dbReference type="ARBA" id="ARBA00022840"/>
    </source>
</evidence>
<gene>
    <name evidence="9 13" type="primary">glpK</name>
    <name evidence="13" type="ORF">E8A74_02805</name>
</gene>
<dbReference type="EMBL" id="SSMQ01000002">
    <property type="protein sequence ID" value="TKD12698.1"/>
    <property type="molecule type" value="Genomic_DNA"/>
</dbReference>
<dbReference type="PIRSF" id="PIRSF000538">
    <property type="entry name" value="GlpK"/>
    <property type="match status" value="1"/>
</dbReference>
<dbReference type="AlphaFoldDB" id="A0A4V5PNJ7"/>
<dbReference type="InterPro" id="IPR018485">
    <property type="entry name" value="FGGY_C"/>
</dbReference>
<feature type="binding site" evidence="9">
    <location>
        <position position="84"/>
    </location>
    <ligand>
        <name>glycerol</name>
        <dbReference type="ChEBI" id="CHEBI:17754"/>
    </ligand>
</feature>
<dbReference type="PROSITE" id="PS00445">
    <property type="entry name" value="FGGY_KINASES_2"/>
    <property type="match status" value="1"/>
</dbReference>
<feature type="binding site" evidence="9">
    <location>
        <position position="84"/>
    </location>
    <ligand>
        <name>sn-glycerol 3-phosphate</name>
        <dbReference type="ChEBI" id="CHEBI:57597"/>
    </ligand>
</feature>
<feature type="binding site" evidence="9">
    <location>
        <position position="251"/>
    </location>
    <ligand>
        <name>glycerol</name>
        <dbReference type="ChEBI" id="CHEBI:17754"/>
    </ligand>
</feature>
<dbReference type="PROSITE" id="PS00933">
    <property type="entry name" value="FGGY_KINASES_1"/>
    <property type="match status" value="1"/>
</dbReference>
<dbReference type="Pfam" id="PF02782">
    <property type="entry name" value="FGGY_C"/>
    <property type="match status" value="1"/>
</dbReference>
<evidence type="ECO:0000259" key="11">
    <source>
        <dbReference type="Pfam" id="PF00370"/>
    </source>
</evidence>
<dbReference type="RefSeq" id="WP_136927335.1">
    <property type="nucleotide sequence ID" value="NZ_SSMQ01000002.1"/>
</dbReference>
<dbReference type="InterPro" id="IPR005999">
    <property type="entry name" value="Glycerol_kin"/>
</dbReference>
<feature type="domain" description="Carbohydrate kinase FGGY N-terminal" evidence="11">
    <location>
        <begin position="6"/>
        <end position="257"/>
    </location>
</feature>
<evidence type="ECO:0000313" key="13">
    <source>
        <dbReference type="EMBL" id="TKD12698.1"/>
    </source>
</evidence>
<reference evidence="13 14" key="1">
    <citation type="submission" date="2019-04" db="EMBL/GenBank/DDBJ databases">
        <authorList>
            <person name="Li Y."/>
            <person name="Wang J."/>
        </authorList>
    </citation>
    <scope>NUCLEOTIDE SEQUENCE [LARGE SCALE GENOMIC DNA]</scope>
    <source>
        <strain evidence="13 14">DSM 14668</strain>
    </source>
</reference>
<sequence length="503" mass="53393">MAADLLLAIDQGTTGTTALVLDTAGTTRGRATREFPQHFPRPGLVEHEPEDIWQSVLESVEAALGSAGVKGDRIAAVGITNQRETTLVWQRATGKPIHRAIVWQDRRTADACARLREDGHEPAVKRTTGLVLDPYFSGTKLTWLLDNVDGARARAERGELAFGTVDSYLVWRLSGGAMGGSPVHATDVTNASRTLLMSLATLDWDDAMLELFRAPRSVLPKIVDSAGLIAKTLGFPHLPDGVPITGIAGDQQAALFGQACFDTGDAKCTYGTGAFVLVNIGAQPIASRFGLLTTVGWKVGSEVVFALEGSAFIAGAAVQWLRDGLGIIRSAAEIEPLAASVPSSEGVTFVPALSGLGAPYWDPDARGLIHGITRGTTKAHLARATLEGIALEVTDLLRAMCDDLGKPLGRMRVDGGAANNDLLMQYQADTAALTIERPIELESTARGAAMLAGVGAGLFRSMRDAARMSRVERTFEVGMPPEEQKAHLARWADAVARARSSRA</sequence>
<dbReference type="InterPro" id="IPR018483">
    <property type="entry name" value="Carb_kinase_FGGY_CS"/>
</dbReference>
<dbReference type="Gene3D" id="3.30.420.40">
    <property type="match status" value="2"/>
</dbReference>
<organism evidence="13 14">
    <name type="scientific">Polyangium fumosum</name>
    <dbReference type="NCBI Taxonomy" id="889272"/>
    <lineage>
        <taxon>Bacteria</taxon>
        <taxon>Pseudomonadati</taxon>
        <taxon>Myxococcota</taxon>
        <taxon>Polyangia</taxon>
        <taxon>Polyangiales</taxon>
        <taxon>Polyangiaceae</taxon>
        <taxon>Polyangium</taxon>
    </lineage>
</organism>
<dbReference type="CDD" id="cd07786">
    <property type="entry name" value="FGGY_EcGK_like"/>
    <property type="match status" value="1"/>
</dbReference>
<feature type="binding site" evidence="9">
    <location>
        <position position="135"/>
    </location>
    <ligand>
        <name>glycerol</name>
        <dbReference type="ChEBI" id="CHEBI:17754"/>
    </ligand>
</feature>
<dbReference type="Pfam" id="PF00370">
    <property type="entry name" value="FGGY_N"/>
    <property type="match status" value="1"/>
</dbReference>
<dbReference type="SUPFAM" id="SSF53067">
    <property type="entry name" value="Actin-like ATPase domain"/>
    <property type="match status" value="2"/>
</dbReference>
<keyword evidence="14" id="KW-1185">Reference proteome</keyword>
<dbReference type="GO" id="GO:0004370">
    <property type="term" value="F:glycerol kinase activity"/>
    <property type="evidence" value="ECO:0007669"/>
    <property type="project" value="UniProtKB-UniRule"/>
</dbReference>
<evidence type="ECO:0000259" key="12">
    <source>
        <dbReference type="Pfam" id="PF02782"/>
    </source>
</evidence>
<feature type="binding site" evidence="9">
    <location>
        <position position="250"/>
    </location>
    <ligand>
        <name>glycerol</name>
        <dbReference type="ChEBI" id="CHEBI:17754"/>
    </ligand>
</feature>
<comment type="function">
    <text evidence="9">Key enzyme in the regulation of glycerol uptake and metabolism. Catalyzes the phosphorylation of glycerol to yield sn-glycerol 3-phosphate.</text>
</comment>
<evidence type="ECO:0000256" key="5">
    <source>
        <dbReference type="ARBA" id="ARBA00022777"/>
    </source>
</evidence>
<evidence type="ECO:0000256" key="2">
    <source>
        <dbReference type="ARBA" id="ARBA00009156"/>
    </source>
</evidence>
<dbReference type="NCBIfam" id="NF000756">
    <property type="entry name" value="PRK00047.1"/>
    <property type="match status" value="1"/>
</dbReference>
<feature type="binding site" evidence="9">
    <location>
        <position position="272"/>
    </location>
    <ligand>
        <name>ADP</name>
        <dbReference type="ChEBI" id="CHEBI:456216"/>
    </ligand>
</feature>
<dbReference type="GO" id="GO:0005829">
    <property type="term" value="C:cytosol"/>
    <property type="evidence" value="ECO:0007669"/>
    <property type="project" value="TreeGrafter"/>
</dbReference>
<protein>
    <recommendedName>
        <fullName evidence="9">Glycerol kinase</fullName>
        <ecNumber evidence="9">2.7.1.30</ecNumber>
    </recommendedName>
    <alternativeName>
        <fullName evidence="9">ATP:glycerol 3-phosphotransferase</fullName>
    </alternativeName>
    <alternativeName>
        <fullName evidence="9">Glycerokinase</fullName>
        <shortName evidence="9">GK</shortName>
    </alternativeName>
</protein>
<keyword evidence="3 9" id="KW-0808">Transferase</keyword>
<feature type="binding site" evidence="9">
    <location>
        <position position="420"/>
    </location>
    <ligand>
        <name>ADP</name>
        <dbReference type="ChEBI" id="CHEBI:456216"/>
    </ligand>
</feature>
<dbReference type="InterPro" id="IPR043129">
    <property type="entry name" value="ATPase_NBD"/>
</dbReference>
<dbReference type="InterPro" id="IPR000577">
    <property type="entry name" value="Carb_kinase_FGGY"/>
</dbReference>
<feature type="domain" description="Carbohydrate kinase FGGY C-terminal" evidence="12">
    <location>
        <begin position="266"/>
        <end position="455"/>
    </location>
</feature>
<evidence type="ECO:0000256" key="6">
    <source>
        <dbReference type="ARBA" id="ARBA00022798"/>
    </source>
</evidence>
<feature type="binding site" evidence="9">
    <location>
        <position position="83"/>
    </location>
    <ligand>
        <name>glycerol</name>
        <dbReference type="ChEBI" id="CHEBI:17754"/>
    </ligand>
</feature>
<feature type="binding site" evidence="9">
    <location>
        <position position="250"/>
    </location>
    <ligand>
        <name>sn-glycerol 3-phosphate</name>
        <dbReference type="ChEBI" id="CHEBI:57597"/>
    </ligand>
</feature>
<dbReference type="HAMAP" id="MF_00186">
    <property type="entry name" value="Glycerol_kin"/>
    <property type="match status" value="1"/>
</dbReference>
<feature type="binding site" evidence="9">
    <location>
        <position position="135"/>
    </location>
    <ligand>
        <name>sn-glycerol 3-phosphate</name>
        <dbReference type="ChEBI" id="CHEBI:57597"/>
    </ligand>
</feature>
<proteinExistence type="inferred from homology"/>
<evidence type="ECO:0000313" key="14">
    <source>
        <dbReference type="Proteomes" id="UP000309215"/>
    </source>
</evidence>
<feature type="binding site" evidence="9">
    <location>
        <position position="416"/>
    </location>
    <ligand>
        <name>ADP</name>
        <dbReference type="ChEBI" id="CHEBI:456216"/>
    </ligand>
</feature>
<dbReference type="InterPro" id="IPR018484">
    <property type="entry name" value="FGGY_N"/>
</dbReference>
<dbReference type="UniPathway" id="UPA00618">
    <property type="reaction ID" value="UER00672"/>
</dbReference>
<feature type="binding site" evidence="9">
    <location>
        <position position="315"/>
    </location>
    <ligand>
        <name>ADP</name>
        <dbReference type="ChEBI" id="CHEBI:456216"/>
    </ligand>
</feature>
<evidence type="ECO:0000256" key="4">
    <source>
        <dbReference type="ARBA" id="ARBA00022741"/>
    </source>
</evidence>
<evidence type="ECO:0000256" key="3">
    <source>
        <dbReference type="ARBA" id="ARBA00022679"/>
    </source>
</evidence>
<feature type="binding site" evidence="9">
    <location>
        <position position="416"/>
    </location>
    <ligand>
        <name>ATP</name>
        <dbReference type="ChEBI" id="CHEBI:30616"/>
    </ligand>
</feature>
<feature type="binding site" evidence="9">
    <location>
        <position position="13"/>
    </location>
    <ligand>
        <name>ATP</name>
        <dbReference type="ChEBI" id="CHEBI:30616"/>
    </ligand>
</feature>
<keyword evidence="7 9" id="KW-0067">ATP-binding</keyword>
<evidence type="ECO:0000256" key="8">
    <source>
        <dbReference type="ARBA" id="ARBA00052101"/>
    </source>
</evidence>
<evidence type="ECO:0000256" key="10">
    <source>
        <dbReference type="RuleBase" id="RU003733"/>
    </source>
</evidence>
<feature type="binding site" evidence="9">
    <location>
        <position position="272"/>
    </location>
    <ligand>
        <name>ATP</name>
        <dbReference type="ChEBI" id="CHEBI:30616"/>
    </ligand>
</feature>
<feature type="binding site" evidence="9">
    <location>
        <position position="13"/>
    </location>
    <ligand>
        <name>sn-glycerol 3-phosphate</name>
        <dbReference type="ChEBI" id="CHEBI:57597"/>
    </ligand>
</feature>
<comment type="caution">
    <text evidence="13">The sequence shown here is derived from an EMBL/GenBank/DDBJ whole genome shotgun (WGS) entry which is preliminary data.</text>
</comment>
<dbReference type="GO" id="GO:0019563">
    <property type="term" value="P:glycerol catabolic process"/>
    <property type="evidence" value="ECO:0007669"/>
    <property type="project" value="UniProtKB-UniRule"/>
</dbReference>
<comment type="catalytic activity">
    <reaction evidence="8 9">
        <text>glycerol + ATP = sn-glycerol 3-phosphate + ADP + H(+)</text>
        <dbReference type="Rhea" id="RHEA:21644"/>
        <dbReference type="ChEBI" id="CHEBI:15378"/>
        <dbReference type="ChEBI" id="CHEBI:17754"/>
        <dbReference type="ChEBI" id="CHEBI:30616"/>
        <dbReference type="ChEBI" id="CHEBI:57597"/>
        <dbReference type="ChEBI" id="CHEBI:456216"/>
        <dbReference type="EC" id="2.7.1.30"/>
    </reaction>
</comment>
<keyword evidence="4 9" id="KW-0547">Nucleotide-binding</keyword>
<dbReference type="OrthoDB" id="9805576at2"/>
<feature type="binding site" evidence="9">
    <location>
        <position position="315"/>
    </location>
    <ligand>
        <name>ATP</name>
        <dbReference type="ChEBI" id="CHEBI:30616"/>
    </ligand>
</feature>
<feature type="binding site" evidence="9">
    <location>
        <position position="319"/>
    </location>
    <ligand>
        <name>ATP</name>
        <dbReference type="ChEBI" id="CHEBI:30616"/>
    </ligand>
</feature>
<comment type="caution">
    <text evidence="9">Lacks conserved residue(s) required for the propagation of feature annotation.</text>
</comment>
<comment type="activity regulation">
    <text evidence="9">Inhibited by fructose 1,6-bisphosphate (FBP).</text>
</comment>
<name>A0A4V5PNJ7_9BACT</name>
<keyword evidence="6 9" id="KW-0319">Glycerol metabolism</keyword>
<dbReference type="PANTHER" id="PTHR10196">
    <property type="entry name" value="SUGAR KINASE"/>
    <property type="match status" value="1"/>
</dbReference>
<feature type="binding site" evidence="9">
    <location>
        <position position="13"/>
    </location>
    <ligand>
        <name>ADP</name>
        <dbReference type="ChEBI" id="CHEBI:456216"/>
    </ligand>
</feature>
<accession>A0A4V5PNJ7</accession>
<comment type="similarity">
    <text evidence="2 9 10">Belongs to the FGGY kinase family.</text>
</comment>
<comment type="pathway">
    <text evidence="1 9">Polyol metabolism; glycerol degradation via glycerol kinase pathway; sn-glycerol 3-phosphate from glycerol: step 1/1.</text>
</comment>
<dbReference type="NCBIfam" id="TIGR01311">
    <property type="entry name" value="glycerol_kin"/>
    <property type="match status" value="1"/>
</dbReference>
<keyword evidence="5 9" id="KW-0418">Kinase</keyword>
<dbReference type="GO" id="GO:0006072">
    <property type="term" value="P:glycerol-3-phosphate metabolic process"/>
    <property type="evidence" value="ECO:0007669"/>
    <property type="project" value="InterPro"/>
</dbReference>
<dbReference type="Proteomes" id="UP000309215">
    <property type="component" value="Unassembled WGS sequence"/>
</dbReference>
<dbReference type="EC" id="2.7.1.30" evidence="9"/>
<evidence type="ECO:0000256" key="1">
    <source>
        <dbReference type="ARBA" id="ARBA00005190"/>
    </source>
</evidence>
<dbReference type="PANTHER" id="PTHR10196:SF69">
    <property type="entry name" value="GLYCEROL KINASE"/>
    <property type="match status" value="1"/>
</dbReference>
<dbReference type="FunFam" id="3.30.420.40:FF:000007">
    <property type="entry name" value="Glycerol kinase"/>
    <property type="match status" value="1"/>
</dbReference>
<feature type="binding site" evidence="9">
    <location>
        <position position="14"/>
    </location>
    <ligand>
        <name>ATP</name>
        <dbReference type="ChEBI" id="CHEBI:30616"/>
    </ligand>
</feature>
<dbReference type="GO" id="GO:0005524">
    <property type="term" value="F:ATP binding"/>
    <property type="evidence" value="ECO:0007669"/>
    <property type="project" value="UniProtKB-UniRule"/>
</dbReference>
<feature type="binding site" evidence="9">
    <location>
        <position position="83"/>
    </location>
    <ligand>
        <name>sn-glycerol 3-phosphate</name>
        <dbReference type="ChEBI" id="CHEBI:57597"/>
    </ligand>
</feature>
<dbReference type="FunFam" id="3.30.420.40:FF:000008">
    <property type="entry name" value="Glycerol kinase"/>
    <property type="match status" value="1"/>
</dbReference>
<evidence type="ECO:0000256" key="9">
    <source>
        <dbReference type="HAMAP-Rule" id="MF_00186"/>
    </source>
</evidence>